<feature type="region of interest" description="Disordered" evidence="1">
    <location>
        <begin position="30"/>
        <end position="71"/>
    </location>
</feature>
<dbReference type="Proteomes" id="UP000784294">
    <property type="component" value="Unassembled WGS sequence"/>
</dbReference>
<sequence length="118" mass="11919">MAGHFVHLFGSGGSLWASSASAMLPKAWLGQNVPRTPSKGVTRGTVAPSTSLPRLHTAPSPPCWAGPSADSGPAHLFASRADFSFGPPAGQPGPDPVSISISASPLMHASLDVIRPAG</sequence>
<keyword evidence="3" id="KW-1185">Reference proteome</keyword>
<dbReference type="AlphaFoldDB" id="A0A3S5BAZ5"/>
<proteinExistence type="predicted"/>
<name>A0A3S5BAZ5_9PLAT</name>
<protein>
    <submittedName>
        <fullName evidence="2">Uncharacterized protein</fullName>
    </submittedName>
</protein>
<evidence type="ECO:0000313" key="3">
    <source>
        <dbReference type="Proteomes" id="UP000784294"/>
    </source>
</evidence>
<accession>A0A3S5BAZ5</accession>
<gene>
    <name evidence="2" type="ORF">PXEA_LOCUS34959</name>
</gene>
<reference evidence="2" key="1">
    <citation type="submission" date="2018-11" db="EMBL/GenBank/DDBJ databases">
        <authorList>
            <consortium name="Pathogen Informatics"/>
        </authorList>
    </citation>
    <scope>NUCLEOTIDE SEQUENCE</scope>
</reference>
<evidence type="ECO:0000313" key="2">
    <source>
        <dbReference type="EMBL" id="VEL41519.1"/>
    </source>
</evidence>
<organism evidence="2 3">
    <name type="scientific">Protopolystoma xenopodis</name>
    <dbReference type="NCBI Taxonomy" id="117903"/>
    <lineage>
        <taxon>Eukaryota</taxon>
        <taxon>Metazoa</taxon>
        <taxon>Spiralia</taxon>
        <taxon>Lophotrochozoa</taxon>
        <taxon>Platyhelminthes</taxon>
        <taxon>Monogenea</taxon>
        <taxon>Polyopisthocotylea</taxon>
        <taxon>Polystomatidea</taxon>
        <taxon>Polystomatidae</taxon>
        <taxon>Protopolystoma</taxon>
    </lineage>
</organism>
<evidence type="ECO:0000256" key="1">
    <source>
        <dbReference type="SAM" id="MobiDB-lite"/>
    </source>
</evidence>
<dbReference type="EMBL" id="CAAALY010269719">
    <property type="protein sequence ID" value="VEL41519.1"/>
    <property type="molecule type" value="Genomic_DNA"/>
</dbReference>
<comment type="caution">
    <text evidence="2">The sequence shown here is derived from an EMBL/GenBank/DDBJ whole genome shotgun (WGS) entry which is preliminary data.</text>
</comment>